<comment type="caution">
    <text evidence="4">The sequence shown here is derived from an EMBL/GenBank/DDBJ whole genome shotgun (WGS) entry which is preliminary data.</text>
</comment>
<dbReference type="EMBL" id="JBHLUD010000001">
    <property type="protein sequence ID" value="MFC0540334.1"/>
    <property type="molecule type" value="Genomic_DNA"/>
</dbReference>
<name>A0ABV6MJ83_9PSEU</name>
<feature type="compositionally biased region" description="Basic and acidic residues" evidence="1">
    <location>
        <begin position="74"/>
        <end position="85"/>
    </location>
</feature>
<dbReference type="InterPro" id="IPR050278">
    <property type="entry name" value="Serine_Prot_S9B/DPPIV"/>
</dbReference>
<dbReference type="InterPro" id="IPR002469">
    <property type="entry name" value="Peptidase_S9B_N"/>
</dbReference>
<accession>A0ABV6MJ83</accession>
<dbReference type="PANTHER" id="PTHR11731">
    <property type="entry name" value="PROTEASE FAMILY S9B,C DIPEPTIDYL-PEPTIDASE IV-RELATED"/>
    <property type="match status" value="1"/>
</dbReference>
<dbReference type="Pfam" id="PF00326">
    <property type="entry name" value="Peptidase_S9"/>
    <property type="match status" value="1"/>
</dbReference>
<dbReference type="Gene3D" id="2.140.10.30">
    <property type="entry name" value="Dipeptidylpeptidase IV, N-terminal domain"/>
    <property type="match status" value="1"/>
</dbReference>
<keyword evidence="5" id="KW-1185">Reference proteome</keyword>
<evidence type="ECO:0000259" key="2">
    <source>
        <dbReference type="Pfam" id="PF00326"/>
    </source>
</evidence>
<dbReference type="Proteomes" id="UP001589810">
    <property type="component" value="Unassembled WGS sequence"/>
</dbReference>
<dbReference type="SUPFAM" id="SSF82171">
    <property type="entry name" value="DPP6 N-terminal domain-like"/>
    <property type="match status" value="1"/>
</dbReference>
<protein>
    <submittedName>
        <fullName evidence="4">Prolyl oligopeptidase family serine peptidase</fullName>
    </submittedName>
</protein>
<gene>
    <name evidence="4" type="ORF">ACFFH7_02525</name>
</gene>
<dbReference type="InterPro" id="IPR001375">
    <property type="entry name" value="Peptidase_S9_cat"/>
</dbReference>
<evidence type="ECO:0000259" key="3">
    <source>
        <dbReference type="Pfam" id="PF00930"/>
    </source>
</evidence>
<evidence type="ECO:0000313" key="5">
    <source>
        <dbReference type="Proteomes" id="UP001589810"/>
    </source>
</evidence>
<feature type="domain" description="Dipeptidylpeptidase IV N-terminal" evidence="3">
    <location>
        <begin position="106"/>
        <end position="388"/>
    </location>
</feature>
<feature type="domain" description="Peptidase S9 prolyl oligopeptidase catalytic" evidence="2">
    <location>
        <begin position="492"/>
        <end position="688"/>
    </location>
</feature>
<sequence>MTAELSFPRQQARTQRFSLGVPRAFTVAPDGSRVLFLRSASGTDRRTGLWSLDVETGQEAPLFDPFSDSEELSPEERARRERSRESAAGVVGYATDSALTVAAFALSGKVHVTDLAAGTTAELATPGPVIDPRPDPTGRHVAYAVVAGELRVVGVDGTGDRALAEPDGDEVTWGVAEFIAAEEMDRFRGYWWAPDGERLLAARVDNSPVQRWHIADPANPGTVPAEIAYPAAGTDNADVSLAVLGLDGSRVDVQWDRAAFPYLATAHWSAGGAPLLLVQSRDQRTQRILTVDPDTGSTAVLHEESDPQWVDIMPGVPAWTRDGRLVRIAAVDGAWRLVVGDDVLTPVGLQVRSVTSVTNEDVLVRASEGDPTQIHTYRVRKDGVERLSVADGVHAVVRGGEVTVRLSTGLGFFGTVTEIFRGSDRVGSVKSLAATPSITPNVQMLELGERGLRGALLLPTGYADGPLPVLLDPYGGPHAQRVVQTRNAFTASQWLADQGFAVLVVDGRGTPGRGPGWERAIHLDFAGATLDDQVDALHAAAAQFPFLDLSRVAIRGWSYGGYLSALAVLRRPDVFRAGIAGAPVTDWRLYDTHYTERYLGNPLERPEVYDANSLIDDAPKLSQDLMIIHGLADDNVVAAHTLRLSSALLAAGRPHTVLPLSGVTHMTPQEQVAENLLLLQVDFLKRSLG</sequence>
<dbReference type="RefSeq" id="WP_273939107.1">
    <property type="nucleotide sequence ID" value="NZ_CP097263.1"/>
</dbReference>
<dbReference type="Gene3D" id="3.40.50.1820">
    <property type="entry name" value="alpha/beta hydrolase"/>
    <property type="match status" value="1"/>
</dbReference>
<feature type="region of interest" description="Disordered" evidence="1">
    <location>
        <begin position="60"/>
        <end position="85"/>
    </location>
</feature>
<proteinExistence type="predicted"/>
<organism evidence="4 5">
    <name type="scientific">Kutzneria chonburiensis</name>
    <dbReference type="NCBI Taxonomy" id="1483604"/>
    <lineage>
        <taxon>Bacteria</taxon>
        <taxon>Bacillati</taxon>
        <taxon>Actinomycetota</taxon>
        <taxon>Actinomycetes</taxon>
        <taxon>Pseudonocardiales</taxon>
        <taxon>Pseudonocardiaceae</taxon>
        <taxon>Kutzneria</taxon>
    </lineage>
</organism>
<dbReference type="PANTHER" id="PTHR11731:SF193">
    <property type="entry name" value="DIPEPTIDYL PEPTIDASE 9"/>
    <property type="match status" value="1"/>
</dbReference>
<dbReference type="InterPro" id="IPR029058">
    <property type="entry name" value="AB_hydrolase_fold"/>
</dbReference>
<reference evidence="4 5" key="1">
    <citation type="submission" date="2024-09" db="EMBL/GenBank/DDBJ databases">
        <authorList>
            <person name="Sun Q."/>
            <person name="Mori K."/>
        </authorList>
    </citation>
    <scope>NUCLEOTIDE SEQUENCE [LARGE SCALE GENOMIC DNA]</scope>
    <source>
        <strain evidence="4 5">TBRC 1432</strain>
    </source>
</reference>
<evidence type="ECO:0000313" key="4">
    <source>
        <dbReference type="EMBL" id="MFC0540334.1"/>
    </source>
</evidence>
<dbReference type="SUPFAM" id="SSF53474">
    <property type="entry name" value="alpha/beta-Hydrolases"/>
    <property type="match status" value="1"/>
</dbReference>
<evidence type="ECO:0000256" key="1">
    <source>
        <dbReference type="SAM" id="MobiDB-lite"/>
    </source>
</evidence>
<dbReference type="Pfam" id="PF00930">
    <property type="entry name" value="DPPIV_N"/>
    <property type="match status" value="1"/>
</dbReference>